<accession>A0A9P8UVY8</accession>
<keyword evidence="4" id="KW-1185">Reference proteome</keyword>
<feature type="chain" id="PRO_5040213850" description="Apple domain-containing protein" evidence="2">
    <location>
        <begin position="20"/>
        <end position="422"/>
    </location>
</feature>
<organism evidence="3 4">
    <name type="scientific">Truncatella angustata</name>
    <dbReference type="NCBI Taxonomy" id="152316"/>
    <lineage>
        <taxon>Eukaryota</taxon>
        <taxon>Fungi</taxon>
        <taxon>Dikarya</taxon>
        <taxon>Ascomycota</taxon>
        <taxon>Pezizomycotina</taxon>
        <taxon>Sordariomycetes</taxon>
        <taxon>Xylariomycetidae</taxon>
        <taxon>Amphisphaeriales</taxon>
        <taxon>Sporocadaceae</taxon>
        <taxon>Truncatella</taxon>
    </lineage>
</organism>
<dbReference type="EMBL" id="JAGPXC010000001">
    <property type="protein sequence ID" value="KAH6659183.1"/>
    <property type="molecule type" value="Genomic_DNA"/>
</dbReference>
<dbReference type="Proteomes" id="UP000758603">
    <property type="component" value="Unassembled WGS sequence"/>
</dbReference>
<feature type="signal peptide" evidence="2">
    <location>
        <begin position="1"/>
        <end position="19"/>
    </location>
</feature>
<dbReference type="OrthoDB" id="5428787at2759"/>
<keyword evidence="2" id="KW-0732">Signal</keyword>
<proteinExistence type="predicted"/>
<evidence type="ECO:0000256" key="1">
    <source>
        <dbReference type="SAM" id="MobiDB-lite"/>
    </source>
</evidence>
<name>A0A9P8UVY8_9PEZI</name>
<evidence type="ECO:0000313" key="4">
    <source>
        <dbReference type="Proteomes" id="UP000758603"/>
    </source>
</evidence>
<comment type="caution">
    <text evidence="3">The sequence shown here is derived from an EMBL/GenBank/DDBJ whole genome shotgun (WGS) entry which is preliminary data.</text>
</comment>
<reference evidence="3" key="1">
    <citation type="journal article" date="2021" name="Nat. Commun.">
        <title>Genetic determinants of endophytism in the Arabidopsis root mycobiome.</title>
        <authorList>
            <person name="Mesny F."/>
            <person name="Miyauchi S."/>
            <person name="Thiergart T."/>
            <person name="Pickel B."/>
            <person name="Atanasova L."/>
            <person name="Karlsson M."/>
            <person name="Huettel B."/>
            <person name="Barry K.W."/>
            <person name="Haridas S."/>
            <person name="Chen C."/>
            <person name="Bauer D."/>
            <person name="Andreopoulos W."/>
            <person name="Pangilinan J."/>
            <person name="LaButti K."/>
            <person name="Riley R."/>
            <person name="Lipzen A."/>
            <person name="Clum A."/>
            <person name="Drula E."/>
            <person name="Henrissat B."/>
            <person name="Kohler A."/>
            <person name="Grigoriev I.V."/>
            <person name="Martin F.M."/>
            <person name="Hacquard S."/>
        </authorList>
    </citation>
    <scope>NUCLEOTIDE SEQUENCE</scope>
    <source>
        <strain evidence="3">MPI-SDFR-AT-0073</strain>
    </source>
</reference>
<dbReference type="AlphaFoldDB" id="A0A9P8UVY8"/>
<feature type="region of interest" description="Disordered" evidence="1">
    <location>
        <begin position="36"/>
        <end position="75"/>
    </location>
</feature>
<dbReference type="GeneID" id="70137902"/>
<protein>
    <recommendedName>
        <fullName evidence="5">Apple domain-containing protein</fullName>
    </recommendedName>
</protein>
<evidence type="ECO:0000313" key="3">
    <source>
        <dbReference type="EMBL" id="KAH6659183.1"/>
    </source>
</evidence>
<sequence length="422" mass="42875">MAAVKSLVLLLALSERSFAAKCGLKSSVLPGYSAASVSSSTNNSTSTSKAYSQSASTNSSSTYSQSAPSSASPDNACTSQYDSVSVYPIPTSSWTTTVTLTATEWVSSAEVTSTITPSPDTTTATETVPTTITVTANTDTDVVTLTSTDTSTITDFNTITETDTATTTVFSTSTSTSTVSAPAGFTPILENSDYVAKRDGGSEGSQKCSAGPSGPVFSPAAYIASVDCVKTSFVTATVTSTSTDSAPTATTTLSASTDTATLTITETSTSTEVPAEITSTESEFTTVTTTTTQDVTTTATVTSTSTVESVVPAATPYYEACGASNMLVTANGGNTVQQIEIRRSGYNFQVGSASSAYDCCVACQTSSTFCAGSFYANSCWFISATTCSPNSAIPIFSTTSGSSSAYILSTGPCGTFTNGGNI</sequence>
<dbReference type="RefSeq" id="XP_045963314.1">
    <property type="nucleotide sequence ID" value="XM_046109011.1"/>
</dbReference>
<evidence type="ECO:0000256" key="2">
    <source>
        <dbReference type="SAM" id="SignalP"/>
    </source>
</evidence>
<evidence type="ECO:0008006" key="5">
    <source>
        <dbReference type="Google" id="ProtNLM"/>
    </source>
</evidence>
<gene>
    <name evidence="3" type="ORF">BKA67DRAFT_685758</name>
</gene>